<accession>A0A6C0D9T8</accession>
<organism evidence="2">
    <name type="scientific">viral metagenome</name>
    <dbReference type="NCBI Taxonomy" id="1070528"/>
    <lineage>
        <taxon>unclassified sequences</taxon>
        <taxon>metagenomes</taxon>
        <taxon>organismal metagenomes</taxon>
    </lineage>
</organism>
<feature type="transmembrane region" description="Helical" evidence="1">
    <location>
        <begin position="6"/>
        <end position="27"/>
    </location>
</feature>
<name>A0A6C0D9T8_9ZZZZ</name>
<keyword evidence="1" id="KW-1133">Transmembrane helix</keyword>
<evidence type="ECO:0000256" key="1">
    <source>
        <dbReference type="SAM" id="Phobius"/>
    </source>
</evidence>
<sequence length="109" mass="12018">MDSSKLIQLGLSILFIIIVLTFVYNLMTDSNVKPEMNFPGPSIVPTGNIIDDDNMNELNSANQFPYTLEQEVVKKMAPIKTPIDSSPTNFSPILDDIHDAADVDYTGVV</sequence>
<dbReference type="EMBL" id="MN739549">
    <property type="protein sequence ID" value="QHT12719.1"/>
    <property type="molecule type" value="Genomic_DNA"/>
</dbReference>
<dbReference type="AlphaFoldDB" id="A0A6C0D9T8"/>
<keyword evidence="1" id="KW-0812">Transmembrane</keyword>
<proteinExistence type="predicted"/>
<protein>
    <submittedName>
        <fullName evidence="2">Uncharacterized protein</fullName>
    </submittedName>
</protein>
<evidence type="ECO:0000313" key="2">
    <source>
        <dbReference type="EMBL" id="QHT12719.1"/>
    </source>
</evidence>
<reference evidence="2" key="1">
    <citation type="journal article" date="2020" name="Nature">
        <title>Giant virus diversity and host interactions through global metagenomics.</title>
        <authorList>
            <person name="Schulz F."/>
            <person name="Roux S."/>
            <person name="Paez-Espino D."/>
            <person name="Jungbluth S."/>
            <person name="Walsh D.A."/>
            <person name="Denef V.J."/>
            <person name="McMahon K.D."/>
            <person name="Konstantinidis K.T."/>
            <person name="Eloe-Fadrosh E.A."/>
            <person name="Kyrpides N.C."/>
            <person name="Woyke T."/>
        </authorList>
    </citation>
    <scope>NUCLEOTIDE SEQUENCE</scope>
    <source>
        <strain evidence="2">GVMAG-M-3300023174-130</strain>
    </source>
</reference>
<keyword evidence="1" id="KW-0472">Membrane</keyword>